<keyword evidence="1" id="KW-1133">Transmembrane helix</keyword>
<proteinExistence type="predicted"/>
<keyword evidence="1" id="KW-0472">Membrane</keyword>
<dbReference type="AlphaFoldDB" id="A0A8X7UK31"/>
<protein>
    <submittedName>
        <fullName evidence="2">Uncharacterized protein</fullName>
    </submittedName>
</protein>
<keyword evidence="1" id="KW-0812">Transmembrane</keyword>
<gene>
    <name evidence="2" type="ORF">Bca52824_052589</name>
</gene>
<sequence>MQVVENAFSDFVVLPFDLTKKKKKSGSCQVLNRVTAREILFLAWYVNEFCVCLPFLFLFNGVIYTTMSEFLSP</sequence>
<accession>A0A8X7UK31</accession>
<organism evidence="2 3">
    <name type="scientific">Brassica carinata</name>
    <name type="common">Ethiopian mustard</name>
    <name type="synonym">Abyssinian cabbage</name>
    <dbReference type="NCBI Taxonomy" id="52824"/>
    <lineage>
        <taxon>Eukaryota</taxon>
        <taxon>Viridiplantae</taxon>
        <taxon>Streptophyta</taxon>
        <taxon>Embryophyta</taxon>
        <taxon>Tracheophyta</taxon>
        <taxon>Spermatophyta</taxon>
        <taxon>Magnoliopsida</taxon>
        <taxon>eudicotyledons</taxon>
        <taxon>Gunneridae</taxon>
        <taxon>Pentapetalae</taxon>
        <taxon>rosids</taxon>
        <taxon>malvids</taxon>
        <taxon>Brassicales</taxon>
        <taxon>Brassicaceae</taxon>
        <taxon>Brassiceae</taxon>
        <taxon>Brassica</taxon>
    </lineage>
</organism>
<keyword evidence="3" id="KW-1185">Reference proteome</keyword>
<name>A0A8X7UK31_BRACI</name>
<reference evidence="2 3" key="1">
    <citation type="submission" date="2020-02" db="EMBL/GenBank/DDBJ databases">
        <authorList>
            <person name="Ma Q."/>
            <person name="Huang Y."/>
            <person name="Song X."/>
            <person name="Pei D."/>
        </authorList>
    </citation>
    <scope>NUCLEOTIDE SEQUENCE [LARGE SCALE GENOMIC DNA]</scope>
    <source>
        <strain evidence="2">Sxm20200214</strain>
        <tissue evidence="2">Leaf</tissue>
    </source>
</reference>
<dbReference type="EMBL" id="JAAMPC010000011">
    <property type="protein sequence ID" value="KAG2281369.1"/>
    <property type="molecule type" value="Genomic_DNA"/>
</dbReference>
<dbReference type="Proteomes" id="UP000886595">
    <property type="component" value="Unassembled WGS sequence"/>
</dbReference>
<comment type="caution">
    <text evidence="2">The sequence shown here is derived from an EMBL/GenBank/DDBJ whole genome shotgun (WGS) entry which is preliminary data.</text>
</comment>
<feature type="transmembrane region" description="Helical" evidence="1">
    <location>
        <begin position="39"/>
        <end position="63"/>
    </location>
</feature>
<evidence type="ECO:0000313" key="3">
    <source>
        <dbReference type="Proteomes" id="UP000886595"/>
    </source>
</evidence>
<evidence type="ECO:0000313" key="2">
    <source>
        <dbReference type="EMBL" id="KAG2281369.1"/>
    </source>
</evidence>
<evidence type="ECO:0000256" key="1">
    <source>
        <dbReference type="SAM" id="Phobius"/>
    </source>
</evidence>